<dbReference type="EMBL" id="JAUGZK010000016">
    <property type="protein sequence ID" value="MEE2025757.1"/>
    <property type="molecule type" value="Genomic_DNA"/>
</dbReference>
<proteinExistence type="predicted"/>
<organism evidence="1 2">
    <name type="scientific">Alkalimonas mucilaginosa</name>
    <dbReference type="NCBI Taxonomy" id="3057676"/>
    <lineage>
        <taxon>Bacteria</taxon>
        <taxon>Pseudomonadati</taxon>
        <taxon>Pseudomonadota</taxon>
        <taxon>Gammaproteobacteria</taxon>
        <taxon>Alkalimonas</taxon>
    </lineage>
</organism>
<protein>
    <submittedName>
        <fullName evidence="1">DUF3025 domain-containing protein</fullName>
    </submittedName>
</protein>
<sequence length="273" mass="32300">MQPTRLKPRFSPPANWQAELFQNNPIFHELQQMFQPASCSDWPTPDWLNSRRSNTDFCFVANELLEQDGRYYEDYIYATQQIPTRAENWHDLFGAFIWCLFPRTKALLNQLHIEEIKRAGLSPRTPLRNKITLLDECGVLIAHTSAQQSMVQQLQQHQWQQVFWQQRAQWWQQIRPVVFGHAIYEMATQPFIGLTAKCWFIEVPDDFFSWPLAKSYTYLDQQLCQQISLRPELLLQKLQLTPLPLLGVPAWCADNCQVAFYQNQDYFRPKRSS</sequence>
<name>A0ABU7JJ83_9GAMM</name>
<dbReference type="Pfam" id="PF11227">
    <property type="entry name" value="DUF3025"/>
    <property type="match status" value="1"/>
</dbReference>
<comment type="caution">
    <text evidence="1">The sequence shown here is derived from an EMBL/GenBank/DDBJ whole genome shotgun (WGS) entry which is preliminary data.</text>
</comment>
<reference evidence="1 2" key="1">
    <citation type="submission" date="2023-06" db="EMBL/GenBank/DDBJ databases">
        <title>Alkalimonas sp., MEB004 an alkaliphilic bacterium isolated from Lonar Lake, India.</title>
        <authorList>
            <person name="Joshi A."/>
            <person name="Thite S."/>
        </authorList>
    </citation>
    <scope>NUCLEOTIDE SEQUENCE [LARGE SCALE GENOMIC DNA]</scope>
    <source>
        <strain evidence="1 2">MEB004</strain>
    </source>
</reference>
<gene>
    <name evidence="1" type="ORF">QWF21_16080</name>
</gene>
<accession>A0ABU7JJ83</accession>
<dbReference type="Proteomes" id="UP001339167">
    <property type="component" value="Unassembled WGS sequence"/>
</dbReference>
<evidence type="ECO:0000313" key="2">
    <source>
        <dbReference type="Proteomes" id="UP001339167"/>
    </source>
</evidence>
<evidence type="ECO:0000313" key="1">
    <source>
        <dbReference type="EMBL" id="MEE2025757.1"/>
    </source>
</evidence>
<dbReference type="RefSeq" id="WP_330089068.1">
    <property type="nucleotide sequence ID" value="NZ_JAUGZK010000016.1"/>
</dbReference>
<dbReference type="InterPro" id="IPR021390">
    <property type="entry name" value="DUF3025"/>
</dbReference>
<keyword evidence="2" id="KW-1185">Reference proteome</keyword>